<proteinExistence type="predicted"/>
<evidence type="ECO:0000313" key="1">
    <source>
        <dbReference type="EMBL" id="TXK45862.1"/>
    </source>
</evidence>
<dbReference type="AlphaFoldDB" id="A0A5C8K5C4"/>
<name>A0A5C8K5C4_9BACT</name>
<sequence length="166" mass="18871">MELQSFIQKFISHARESEQITIFNKAVLLHELASFLEQHLQEGDYDVQISRQAEQVVMGAKGKDFAKETIDLYVYQITGKGQYAIQLCVMDGEENSPAAAAPKDELYFLKSLKHHGFRQAHLLLIRSEKVDEAKIVLPKTYSVEWQELQRLSQGGNGMWVCAVLTV</sequence>
<protein>
    <submittedName>
        <fullName evidence="1">Uncharacterized protein</fullName>
    </submittedName>
</protein>
<evidence type="ECO:0000313" key="2">
    <source>
        <dbReference type="Proteomes" id="UP000321926"/>
    </source>
</evidence>
<comment type="caution">
    <text evidence="1">The sequence shown here is derived from an EMBL/GenBank/DDBJ whole genome shotgun (WGS) entry which is preliminary data.</text>
</comment>
<reference evidence="1 2" key="1">
    <citation type="submission" date="2019-08" db="EMBL/GenBank/DDBJ databases">
        <authorList>
            <person name="Shi S."/>
        </authorList>
    </citation>
    <scope>NUCLEOTIDE SEQUENCE [LARGE SCALE GENOMIC DNA]</scope>
    <source>
        <strain evidence="1 2">GY10130</strain>
    </source>
</reference>
<keyword evidence="2" id="KW-1185">Reference proteome</keyword>
<dbReference type="RefSeq" id="WP_147921949.1">
    <property type="nucleotide sequence ID" value="NZ_VRTY01000039.1"/>
</dbReference>
<dbReference type="EMBL" id="VRTY01000039">
    <property type="protein sequence ID" value="TXK45862.1"/>
    <property type="molecule type" value="Genomic_DNA"/>
</dbReference>
<dbReference type="Proteomes" id="UP000321926">
    <property type="component" value="Unassembled WGS sequence"/>
</dbReference>
<dbReference type="OrthoDB" id="9840775at2"/>
<gene>
    <name evidence="1" type="ORF">FVR03_11775</name>
</gene>
<organism evidence="1 2">
    <name type="scientific">Pontibacter qinzhouensis</name>
    <dbReference type="NCBI Taxonomy" id="2603253"/>
    <lineage>
        <taxon>Bacteria</taxon>
        <taxon>Pseudomonadati</taxon>
        <taxon>Bacteroidota</taxon>
        <taxon>Cytophagia</taxon>
        <taxon>Cytophagales</taxon>
        <taxon>Hymenobacteraceae</taxon>
        <taxon>Pontibacter</taxon>
    </lineage>
</organism>
<accession>A0A5C8K5C4</accession>